<evidence type="ECO:0000313" key="2">
    <source>
        <dbReference type="Proteomes" id="UP001480595"/>
    </source>
</evidence>
<organism evidence="1 2">
    <name type="scientific">Apiospora phragmitis</name>
    <dbReference type="NCBI Taxonomy" id="2905665"/>
    <lineage>
        <taxon>Eukaryota</taxon>
        <taxon>Fungi</taxon>
        <taxon>Dikarya</taxon>
        <taxon>Ascomycota</taxon>
        <taxon>Pezizomycotina</taxon>
        <taxon>Sordariomycetes</taxon>
        <taxon>Xylariomycetidae</taxon>
        <taxon>Amphisphaeriales</taxon>
        <taxon>Apiosporaceae</taxon>
        <taxon>Apiospora</taxon>
    </lineage>
</organism>
<reference evidence="1 2" key="1">
    <citation type="submission" date="2023-01" db="EMBL/GenBank/DDBJ databases">
        <title>Analysis of 21 Apiospora genomes using comparative genomics revels a genus with tremendous synthesis potential of carbohydrate active enzymes and secondary metabolites.</title>
        <authorList>
            <person name="Sorensen T."/>
        </authorList>
    </citation>
    <scope>NUCLEOTIDE SEQUENCE [LARGE SCALE GENOMIC DNA]</scope>
    <source>
        <strain evidence="1 2">CBS 135458</strain>
    </source>
</reference>
<protein>
    <submittedName>
        <fullName evidence="1">Uncharacterized protein</fullName>
    </submittedName>
</protein>
<dbReference type="RefSeq" id="XP_066707944.1">
    <property type="nucleotide sequence ID" value="XM_066866268.1"/>
</dbReference>
<dbReference type="EMBL" id="JAQQWL010000016">
    <property type="protein sequence ID" value="KAK8038092.1"/>
    <property type="molecule type" value="Genomic_DNA"/>
</dbReference>
<proteinExistence type="predicted"/>
<comment type="caution">
    <text evidence="1">The sequence shown here is derived from an EMBL/GenBank/DDBJ whole genome shotgun (WGS) entry which is preliminary data.</text>
</comment>
<gene>
    <name evidence="1" type="ORF">PG994_014859</name>
</gene>
<dbReference type="GeneID" id="92099331"/>
<evidence type="ECO:0000313" key="1">
    <source>
        <dbReference type="EMBL" id="KAK8038092.1"/>
    </source>
</evidence>
<name>A0ABR1SV43_9PEZI</name>
<keyword evidence="2" id="KW-1185">Reference proteome</keyword>
<sequence length="95" mass="10546">MDRLIVQALVGPVLIQRHDQRLQEQQAVVDAPRTAAEESDAEAVQALAREQGWAECSRCGRIIDLLLAFVSFFLLYIDIPRPVEIVALTSIMTGV</sequence>
<accession>A0ABR1SV43</accession>
<dbReference type="Proteomes" id="UP001480595">
    <property type="component" value="Unassembled WGS sequence"/>
</dbReference>